<dbReference type="Gene3D" id="2.60.40.10">
    <property type="entry name" value="Immunoglobulins"/>
    <property type="match status" value="1"/>
</dbReference>
<evidence type="ECO:0000256" key="1">
    <source>
        <dbReference type="SAM" id="Phobius"/>
    </source>
</evidence>
<dbReference type="EMBL" id="JAIWYP010000002">
    <property type="protein sequence ID" value="KAH3875938.1"/>
    <property type="molecule type" value="Genomic_DNA"/>
</dbReference>
<protein>
    <recommendedName>
        <fullName evidence="4">Ig-like domain-containing protein</fullName>
    </recommendedName>
</protein>
<accession>A0A9D4RR40</accession>
<keyword evidence="1" id="KW-1133">Transmembrane helix</keyword>
<evidence type="ECO:0008006" key="4">
    <source>
        <dbReference type="Google" id="ProtNLM"/>
    </source>
</evidence>
<name>A0A9D4RR40_DREPO</name>
<dbReference type="Proteomes" id="UP000828390">
    <property type="component" value="Unassembled WGS sequence"/>
</dbReference>
<gene>
    <name evidence="2" type="ORF">DPMN_039217</name>
</gene>
<dbReference type="InterPro" id="IPR036179">
    <property type="entry name" value="Ig-like_dom_sf"/>
</dbReference>
<keyword evidence="3" id="KW-1185">Reference proteome</keyword>
<dbReference type="SUPFAM" id="SSF48726">
    <property type="entry name" value="Immunoglobulin"/>
    <property type="match status" value="1"/>
</dbReference>
<keyword evidence="1" id="KW-0472">Membrane</keyword>
<keyword evidence="1" id="KW-0812">Transmembrane</keyword>
<dbReference type="InterPro" id="IPR013783">
    <property type="entry name" value="Ig-like_fold"/>
</dbReference>
<reference evidence="2" key="2">
    <citation type="submission" date="2020-11" db="EMBL/GenBank/DDBJ databases">
        <authorList>
            <person name="McCartney M.A."/>
            <person name="Auch B."/>
            <person name="Kono T."/>
            <person name="Mallez S."/>
            <person name="Becker A."/>
            <person name="Gohl D.M."/>
            <person name="Silverstein K.A.T."/>
            <person name="Koren S."/>
            <person name="Bechman K.B."/>
            <person name="Herman A."/>
            <person name="Abrahante J.E."/>
            <person name="Garbe J."/>
        </authorList>
    </citation>
    <scope>NUCLEOTIDE SEQUENCE</scope>
    <source>
        <strain evidence="2">Duluth1</strain>
        <tissue evidence="2">Whole animal</tissue>
    </source>
</reference>
<sequence>MFTSGYLKLIKLQLIYIISSLQHGFPFSQTPMITSDTGFFDTVITCSITGQETVPVSFYEEDRLVVQIKTSSGYCQQDPPNLPNNVRCSCLGVNASCTVSTGAHGDTCTRWKCAVPIKGVLQYSQGVNVCRIKHTRLTTKIIDADNCSNNLFNEVIWTIHGLNIKYNMILSILKTYNTANLSSFMHKYQTHTRASITACRLETLAYEEKTLDIMDPSELCELDSLMPVNKPCNITDLNPTVSIIREPTIGSKCPSIPRTPIPEVLALCDAVNRVDAGAQKFVGNKVGHFKLELFFRASVGEFFIEGFINQTHITFYDTNPVTILCRGDGHPAPEILLLKNGFQYSRGKSTIRYTMTPSGSHDTGMYTCVAANALGKDSKAIQINFHVDKDLHQGETENTNKKDAKQSTVFIVAVCCTVAGSLFLLTLSVCILKRGYTCVSPLVRIFRSTTILESNNNINANSAHSDMNTGTNYAFFEGRFPDDETHSSGVVNVHVSSIEIAEMSHAFDNETYAESIKILEEGPVNNYWPGPNHAPGFCRRKWFIDYFV</sequence>
<proteinExistence type="predicted"/>
<organism evidence="2 3">
    <name type="scientific">Dreissena polymorpha</name>
    <name type="common">Zebra mussel</name>
    <name type="synonym">Mytilus polymorpha</name>
    <dbReference type="NCBI Taxonomy" id="45954"/>
    <lineage>
        <taxon>Eukaryota</taxon>
        <taxon>Metazoa</taxon>
        <taxon>Spiralia</taxon>
        <taxon>Lophotrochozoa</taxon>
        <taxon>Mollusca</taxon>
        <taxon>Bivalvia</taxon>
        <taxon>Autobranchia</taxon>
        <taxon>Heteroconchia</taxon>
        <taxon>Euheterodonta</taxon>
        <taxon>Imparidentia</taxon>
        <taxon>Neoheterodontei</taxon>
        <taxon>Myida</taxon>
        <taxon>Dreissenoidea</taxon>
        <taxon>Dreissenidae</taxon>
        <taxon>Dreissena</taxon>
    </lineage>
</organism>
<evidence type="ECO:0000313" key="2">
    <source>
        <dbReference type="EMBL" id="KAH3875938.1"/>
    </source>
</evidence>
<comment type="caution">
    <text evidence="2">The sequence shown here is derived from an EMBL/GenBank/DDBJ whole genome shotgun (WGS) entry which is preliminary data.</text>
</comment>
<reference evidence="2" key="1">
    <citation type="journal article" date="2019" name="bioRxiv">
        <title>The Genome of the Zebra Mussel, Dreissena polymorpha: A Resource for Invasive Species Research.</title>
        <authorList>
            <person name="McCartney M.A."/>
            <person name="Auch B."/>
            <person name="Kono T."/>
            <person name="Mallez S."/>
            <person name="Zhang Y."/>
            <person name="Obille A."/>
            <person name="Becker A."/>
            <person name="Abrahante J.E."/>
            <person name="Garbe J."/>
            <person name="Badalamenti J.P."/>
            <person name="Herman A."/>
            <person name="Mangelson H."/>
            <person name="Liachko I."/>
            <person name="Sullivan S."/>
            <person name="Sone E.D."/>
            <person name="Koren S."/>
            <person name="Silverstein K.A.T."/>
            <person name="Beckman K.B."/>
            <person name="Gohl D.M."/>
        </authorList>
    </citation>
    <scope>NUCLEOTIDE SEQUENCE</scope>
    <source>
        <strain evidence="2">Duluth1</strain>
        <tissue evidence="2">Whole animal</tissue>
    </source>
</reference>
<dbReference type="AlphaFoldDB" id="A0A9D4RR40"/>
<feature type="transmembrane region" description="Helical" evidence="1">
    <location>
        <begin position="409"/>
        <end position="432"/>
    </location>
</feature>
<evidence type="ECO:0000313" key="3">
    <source>
        <dbReference type="Proteomes" id="UP000828390"/>
    </source>
</evidence>